<protein>
    <submittedName>
        <fullName evidence="4">LytR cell envelope-related transcriptional attenuator</fullName>
    </submittedName>
</protein>
<feature type="region of interest" description="Disordered" evidence="1">
    <location>
        <begin position="47"/>
        <end position="93"/>
    </location>
</feature>
<dbReference type="Proteomes" id="UP000237752">
    <property type="component" value="Unassembled WGS sequence"/>
</dbReference>
<keyword evidence="2" id="KW-0812">Transmembrane</keyword>
<dbReference type="AlphaFoldDB" id="A0A2T0ZKE0"/>
<dbReference type="InterPro" id="IPR027381">
    <property type="entry name" value="LytR/CpsA/Psr_C"/>
</dbReference>
<sequence>MLSPVQVRRRRIIGAVASLVGVLLVVLAIMGMTGQLGAGGKTTAANPNLGTTSGSQTSGASNSASQSASSDSASPSSGAAGDSSANKPDLKAPLTVLNGGGTAGLAGRARDAFAAKGWEVSEVGNYTGKKLPGSTIYYPADNPDAKQAATNLQSQFPKLTGLEQSPADLKFSGVVVILTGDWDPKNG</sequence>
<dbReference type="Pfam" id="PF13399">
    <property type="entry name" value="LytR_C"/>
    <property type="match status" value="1"/>
</dbReference>
<evidence type="ECO:0000256" key="2">
    <source>
        <dbReference type="SAM" id="Phobius"/>
    </source>
</evidence>
<dbReference type="Gene3D" id="3.30.70.2390">
    <property type="match status" value="1"/>
</dbReference>
<dbReference type="OrthoDB" id="5198155at2"/>
<evidence type="ECO:0000313" key="5">
    <source>
        <dbReference type="Proteomes" id="UP000237752"/>
    </source>
</evidence>
<evidence type="ECO:0000259" key="3">
    <source>
        <dbReference type="Pfam" id="PF13399"/>
    </source>
</evidence>
<keyword evidence="2" id="KW-0472">Membrane</keyword>
<organism evidence="4 5">
    <name type="scientific">Antricoccus suffuscus</name>
    <dbReference type="NCBI Taxonomy" id="1629062"/>
    <lineage>
        <taxon>Bacteria</taxon>
        <taxon>Bacillati</taxon>
        <taxon>Actinomycetota</taxon>
        <taxon>Actinomycetes</taxon>
        <taxon>Geodermatophilales</taxon>
        <taxon>Antricoccaceae</taxon>
        <taxon>Antricoccus</taxon>
    </lineage>
</organism>
<feature type="transmembrane region" description="Helical" evidence="2">
    <location>
        <begin position="12"/>
        <end position="32"/>
    </location>
</feature>
<proteinExistence type="predicted"/>
<dbReference type="EMBL" id="PVUE01000021">
    <property type="protein sequence ID" value="PRZ36608.1"/>
    <property type="molecule type" value="Genomic_DNA"/>
</dbReference>
<gene>
    <name evidence="4" type="ORF">CLV47_12144</name>
</gene>
<dbReference type="RefSeq" id="WP_106350667.1">
    <property type="nucleotide sequence ID" value="NZ_PVUE01000021.1"/>
</dbReference>
<keyword evidence="2" id="KW-1133">Transmembrane helix</keyword>
<keyword evidence="5" id="KW-1185">Reference proteome</keyword>
<evidence type="ECO:0000256" key="1">
    <source>
        <dbReference type="SAM" id="MobiDB-lite"/>
    </source>
</evidence>
<name>A0A2T0ZKE0_9ACTN</name>
<reference evidence="4 5" key="1">
    <citation type="submission" date="2018-03" db="EMBL/GenBank/DDBJ databases">
        <title>Genomic Encyclopedia of Archaeal and Bacterial Type Strains, Phase II (KMG-II): from individual species to whole genera.</title>
        <authorList>
            <person name="Goeker M."/>
        </authorList>
    </citation>
    <scope>NUCLEOTIDE SEQUENCE [LARGE SCALE GENOMIC DNA]</scope>
    <source>
        <strain evidence="4 5">DSM 100065</strain>
    </source>
</reference>
<evidence type="ECO:0000313" key="4">
    <source>
        <dbReference type="EMBL" id="PRZ36608.1"/>
    </source>
</evidence>
<accession>A0A2T0ZKE0</accession>
<comment type="caution">
    <text evidence="4">The sequence shown here is derived from an EMBL/GenBank/DDBJ whole genome shotgun (WGS) entry which is preliminary data.</text>
</comment>
<feature type="domain" description="LytR/CpsA/Psr regulator C-terminal" evidence="3">
    <location>
        <begin position="93"/>
        <end position="182"/>
    </location>
</feature>
<feature type="compositionally biased region" description="Low complexity" evidence="1">
    <location>
        <begin position="50"/>
        <end position="86"/>
    </location>
</feature>